<dbReference type="AlphaFoldDB" id="A0A938YIE1"/>
<evidence type="ECO:0000259" key="1">
    <source>
        <dbReference type="Pfam" id="PF08808"/>
    </source>
</evidence>
<dbReference type="Proteomes" id="UP000663792">
    <property type="component" value="Unassembled WGS sequence"/>
</dbReference>
<dbReference type="EMBL" id="JAERWK010000018">
    <property type="protein sequence ID" value="MBM9468408.1"/>
    <property type="molecule type" value="Genomic_DNA"/>
</dbReference>
<protein>
    <submittedName>
        <fullName evidence="2">RES family NAD+ phosphorylase</fullName>
    </submittedName>
</protein>
<dbReference type="Pfam" id="PF08808">
    <property type="entry name" value="RES"/>
    <property type="match status" value="1"/>
</dbReference>
<feature type="domain" description="RES" evidence="1">
    <location>
        <begin position="30"/>
        <end position="180"/>
    </location>
</feature>
<gene>
    <name evidence="2" type="ORF">JL106_14080</name>
</gene>
<dbReference type="InterPro" id="IPR014914">
    <property type="entry name" value="RES_dom"/>
</dbReference>
<name>A0A938YIE1_9ACTN</name>
<dbReference type="RefSeq" id="WP_205261370.1">
    <property type="nucleotide sequence ID" value="NZ_JAERWK010000018.1"/>
</dbReference>
<keyword evidence="3" id="KW-1185">Reference proteome</keyword>
<comment type="caution">
    <text evidence="2">The sequence shown here is derived from an EMBL/GenBank/DDBJ whole genome shotgun (WGS) entry which is preliminary data.</text>
</comment>
<accession>A0A938YIE1</accession>
<organism evidence="2 3">
    <name type="scientific">Nakamurella leprariae</name>
    <dbReference type="NCBI Taxonomy" id="2803911"/>
    <lineage>
        <taxon>Bacteria</taxon>
        <taxon>Bacillati</taxon>
        <taxon>Actinomycetota</taxon>
        <taxon>Actinomycetes</taxon>
        <taxon>Nakamurellales</taxon>
        <taxon>Nakamurellaceae</taxon>
        <taxon>Nakamurella</taxon>
    </lineage>
</organism>
<reference evidence="2" key="1">
    <citation type="submission" date="2021-01" db="EMBL/GenBank/DDBJ databases">
        <title>YIM 132084 draft genome.</title>
        <authorList>
            <person name="An D."/>
        </authorList>
    </citation>
    <scope>NUCLEOTIDE SEQUENCE</scope>
    <source>
        <strain evidence="2">YIM 132084</strain>
    </source>
</reference>
<sequence length="208" mass="22726">MVTTRRKVPAHPPAPLHRRPGDVLTIQPVLWRLHRTRGPFVLPWNGFRIFGPLTSARWDPHPSPQGEHPGSGVSYAAIDLRTAVAEVFQTARRVTASDEVQATSWTPTRSLCLLDLTGDWALRSDAAHALAAAPRRVCRTWSQAIRSQWPDLDGLWAPSTLTGSPVVTLYEPAADTFPPAPAFSRPLSASLLWSLVADAAESIGYEIG</sequence>
<evidence type="ECO:0000313" key="3">
    <source>
        <dbReference type="Proteomes" id="UP000663792"/>
    </source>
</evidence>
<evidence type="ECO:0000313" key="2">
    <source>
        <dbReference type="EMBL" id="MBM9468408.1"/>
    </source>
</evidence>
<proteinExistence type="predicted"/>